<dbReference type="CDD" id="cd24056">
    <property type="entry name" value="ASKHA_NBD_MtPPX1-like"/>
    <property type="match status" value="1"/>
</dbReference>
<dbReference type="AlphaFoldDB" id="A0A1W1V5J8"/>
<dbReference type="Gene3D" id="1.10.3210.10">
    <property type="entry name" value="Hypothetical protein af1432"/>
    <property type="match status" value="1"/>
</dbReference>
<organism evidence="4 5">
    <name type="scientific">Deinococcus hopiensis KR-140</name>
    <dbReference type="NCBI Taxonomy" id="695939"/>
    <lineage>
        <taxon>Bacteria</taxon>
        <taxon>Thermotogati</taxon>
        <taxon>Deinococcota</taxon>
        <taxon>Deinococci</taxon>
        <taxon>Deinococcales</taxon>
        <taxon>Deinococcaceae</taxon>
        <taxon>Deinococcus</taxon>
    </lineage>
</organism>
<evidence type="ECO:0000256" key="1">
    <source>
        <dbReference type="ARBA" id="ARBA00022801"/>
    </source>
</evidence>
<sequence>MREDTAMTFPARYPGAMRVAVADVGTNSSHLLIAEARGEGGNYRVLDVLKDRTRLGECLDAAGKVTLEGEVRLQRALTRFRQLSAAAGVPEVQVYATSALREAPNGAEVAERAGQETGLYPVIISGEREGELTYLGAGHSVDFGEDNVLLDLGGGSLEFARGGPERASDVLSLPLGAIRMTRAHLRNEPPTRQEVQAIQNAARGALAPHRERFAVRPGTQVVLSSGTAEAAAALLAAGGGRPPVSVNGCSVNTVQLGALLERLRDMNAGSRARLPGIERRAEIIVAGLAVLHAALEALGAREAVVSEGALREGMLIEELRRQATYVGGLSARQRSVLTTAERFGANLAHARHVTELARDLFARLVQTGERFPEEARSLLTAAAGLHEVGQIVSQSAHHKHAAYLIRHAGLRGFAPREIELVAQLARYHRRGGPKPTHPEYAALPPADRGLVSRLAAVLRVADGLDRSHAGQAHVRYLTRMPWGWALSVSGATPLDLVGARDKADLWGREFGPLTVTASNR</sequence>
<gene>
    <name evidence="4" type="ORF">SAMN00790413_00121</name>
</gene>
<dbReference type="STRING" id="695939.SAMN00790413_00121"/>
<proteinExistence type="predicted"/>
<keyword evidence="5" id="KW-1185">Reference proteome</keyword>
<dbReference type="PIRSF" id="PIRSF001267">
    <property type="entry name" value="Pyrophosphatase_GppA_Ppx"/>
    <property type="match status" value="1"/>
</dbReference>
<dbReference type="InterPro" id="IPR048950">
    <property type="entry name" value="Ppx_GppA_C"/>
</dbReference>
<dbReference type="Gene3D" id="3.30.420.150">
    <property type="entry name" value="Exopolyphosphatase. Domain 2"/>
    <property type="match status" value="1"/>
</dbReference>
<evidence type="ECO:0000259" key="2">
    <source>
        <dbReference type="Pfam" id="PF02541"/>
    </source>
</evidence>
<dbReference type="PANTHER" id="PTHR30005">
    <property type="entry name" value="EXOPOLYPHOSPHATASE"/>
    <property type="match status" value="1"/>
</dbReference>
<dbReference type="SUPFAM" id="SSF109604">
    <property type="entry name" value="HD-domain/PDEase-like"/>
    <property type="match status" value="1"/>
</dbReference>
<feature type="domain" description="Ppx/GppA phosphatase C-terminal" evidence="3">
    <location>
        <begin position="332"/>
        <end position="475"/>
    </location>
</feature>
<evidence type="ECO:0000313" key="4">
    <source>
        <dbReference type="EMBL" id="SMB88642.1"/>
    </source>
</evidence>
<reference evidence="4 5" key="1">
    <citation type="submission" date="2017-04" db="EMBL/GenBank/DDBJ databases">
        <authorList>
            <person name="Afonso C.L."/>
            <person name="Miller P.J."/>
            <person name="Scott M.A."/>
            <person name="Spackman E."/>
            <person name="Goraichik I."/>
            <person name="Dimitrov K.M."/>
            <person name="Suarez D.L."/>
            <person name="Swayne D.E."/>
        </authorList>
    </citation>
    <scope>NUCLEOTIDE SEQUENCE [LARGE SCALE GENOMIC DNA]</scope>
    <source>
        <strain evidence="4 5">KR-140</strain>
    </source>
</reference>
<dbReference type="GO" id="GO:0016462">
    <property type="term" value="F:pyrophosphatase activity"/>
    <property type="evidence" value="ECO:0007669"/>
    <property type="project" value="TreeGrafter"/>
</dbReference>
<dbReference type="InterPro" id="IPR050273">
    <property type="entry name" value="GppA/Ppx_hydrolase"/>
</dbReference>
<dbReference type="Gene3D" id="3.30.420.40">
    <property type="match status" value="1"/>
</dbReference>
<dbReference type="Pfam" id="PF21447">
    <property type="entry name" value="Ppx-GppA_III"/>
    <property type="match status" value="1"/>
</dbReference>
<dbReference type="InterPro" id="IPR043129">
    <property type="entry name" value="ATPase_NBD"/>
</dbReference>
<dbReference type="PANTHER" id="PTHR30005:SF0">
    <property type="entry name" value="RETROGRADE REGULATION PROTEIN 2"/>
    <property type="match status" value="1"/>
</dbReference>
<protein>
    <submittedName>
        <fullName evidence="4">Exopolyphosphatase / guanosine-5'-triphosphate,3'-diphosphate pyrophosphatase</fullName>
    </submittedName>
</protein>
<feature type="domain" description="Ppx/GppA phosphatase N-terminal" evidence="2">
    <location>
        <begin position="43"/>
        <end position="321"/>
    </location>
</feature>
<name>A0A1W1V5J8_9DEIO</name>
<dbReference type="SUPFAM" id="SSF53067">
    <property type="entry name" value="Actin-like ATPase domain"/>
    <property type="match status" value="2"/>
</dbReference>
<dbReference type="InterPro" id="IPR030673">
    <property type="entry name" value="PyroPPase_GppA_Ppx"/>
</dbReference>
<dbReference type="EMBL" id="FWWU01000009">
    <property type="protein sequence ID" value="SMB88642.1"/>
    <property type="molecule type" value="Genomic_DNA"/>
</dbReference>
<dbReference type="Proteomes" id="UP000192582">
    <property type="component" value="Unassembled WGS sequence"/>
</dbReference>
<dbReference type="Pfam" id="PF02541">
    <property type="entry name" value="Ppx-GppA"/>
    <property type="match status" value="1"/>
</dbReference>
<dbReference type="InterPro" id="IPR003695">
    <property type="entry name" value="Ppx_GppA_N"/>
</dbReference>
<evidence type="ECO:0000313" key="5">
    <source>
        <dbReference type="Proteomes" id="UP000192582"/>
    </source>
</evidence>
<keyword evidence="1" id="KW-0378">Hydrolase</keyword>
<evidence type="ECO:0000259" key="3">
    <source>
        <dbReference type="Pfam" id="PF21447"/>
    </source>
</evidence>
<accession>A0A1W1V5J8</accession>